<protein>
    <submittedName>
        <fullName evidence="1">Uncharacterized protein</fullName>
    </submittedName>
</protein>
<reference evidence="1 2" key="1">
    <citation type="submission" date="2015-03" db="EMBL/GenBank/DDBJ databases">
        <authorList>
            <consortium name="Pathogen Informatics"/>
            <person name="Murphy D."/>
        </authorList>
    </citation>
    <scope>NUCLEOTIDE SEQUENCE [LARGE SCALE GENOMIC DNA]</scope>
    <source>
        <strain evidence="1 2">WP-931201</strain>
    </source>
</reference>
<evidence type="ECO:0000313" key="2">
    <source>
        <dbReference type="Proteomes" id="UP000047420"/>
    </source>
</evidence>
<comment type="caution">
    <text evidence="1">The sequence shown here is derived from an EMBL/GenBank/DDBJ whole genome shotgun (WGS) entry which is preliminary data.</text>
</comment>
<gene>
    <name evidence="1" type="ORF">ERS008478_00122</name>
</gene>
<organism evidence="1 2">
    <name type="scientific">Yersinia wautersii</name>
    <dbReference type="NCBI Taxonomy" id="1341643"/>
    <lineage>
        <taxon>Bacteria</taxon>
        <taxon>Pseudomonadati</taxon>
        <taxon>Pseudomonadota</taxon>
        <taxon>Gammaproteobacteria</taxon>
        <taxon>Enterobacterales</taxon>
        <taxon>Yersiniaceae</taxon>
        <taxon>Yersinia</taxon>
    </lineage>
</organism>
<sequence length="74" mass="8197">MEAPGLMLKMDGSTHRWFGNNKSCLIEMNDDANSDIHIEFFPSETPAGCLNVMRSVIEKFGVFNTLFTAAQAAQ</sequence>
<accession>A0ABP1Z7I7</accession>
<name>A0ABP1Z7I7_9GAMM</name>
<proteinExistence type="predicted"/>
<evidence type="ECO:0000313" key="1">
    <source>
        <dbReference type="EMBL" id="CRG48617.1"/>
    </source>
</evidence>
<dbReference type="Proteomes" id="UP000047420">
    <property type="component" value="Unassembled WGS sequence"/>
</dbReference>
<keyword evidence="2" id="KW-1185">Reference proteome</keyword>
<dbReference type="EMBL" id="CVMG01000001">
    <property type="protein sequence ID" value="CRG48617.1"/>
    <property type="molecule type" value="Genomic_DNA"/>
</dbReference>